<dbReference type="SUPFAM" id="SSF89550">
    <property type="entry name" value="PHP domain-like"/>
    <property type="match status" value="1"/>
</dbReference>
<organism evidence="2 3">
    <name type="scientific">Anaerosolibacter carboniphilus</name>
    <dbReference type="NCBI Taxonomy" id="1417629"/>
    <lineage>
        <taxon>Bacteria</taxon>
        <taxon>Bacillati</taxon>
        <taxon>Bacillota</taxon>
        <taxon>Clostridia</taxon>
        <taxon>Peptostreptococcales</taxon>
        <taxon>Thermotaleaceae</taxon>
        <taxon>Anaerosolibacter</taxon>
    </lineage>
</organism>
<evidence type="ECO:0000313" key="3">
    <source>
        <dbReference type="Proteomes" id="UP000579281"/>
    </source>
</evidence>
<reference evidence="2 3" key="1">
    <citation type="submission" date="2020-08" db="EMBL/GenBank/DDBJ databases">
        <title>Genomic Encyclopedia of Type Strains, Phase IV (KMG-IV): sequencing the most valuable type-strain genomes for metagenomic binning, comparative biology and taxonomic classification.</title>
        <authorList>
            <person name="Goeker M."/>
        </authorList>
    </citation>
    <scope>NUCLEOTIDE SEQUENCE [LARGE SCALE GENOMIC DNA]</scope>
    <source>
        <strain evidence="2 3">DSM 103526</strain>
    </source>
</reference>
<dbReference type="PANTHER" id="PTHR42924">
    <property type="entry name" value="EXONUCLEASE"/>
    <property type="match status" value="1"/>
</dbReference>
<dbReference type="SMART" id="SM00481">
    <property type="entry name" value="POLIIIAc"/>
    <property type="match status" value="1"/>
</dbReference>
<proteinExistence type="predicted"/>
<dbReference type="InterPro" id="IPR016195">
    <property type="entry name" value="Pol/histidinol_Pase-like"/>
</dbReference>
<gene>
    <name evidence="2" type="ORF">HNQ80_000999</name>
</gene>
<dbReference type="Gene3D" id="3.20.20.140">
    <property type="entry name" value="Metal-dependent hydrolases"/>
    <property type="match status" value="1"/>
</dbReference>
<dbReference type="GO" id="GO:0004534">
    <property type="term" value="F:5'-3' RNA exonuclease activity"/>
    <property type="evidence" value="ECO:0007669"/>
    <property type="project" value="TreeGrafter"/>
</dbReference>
<dbReference type="Pfam" id="PF02811">
    <property type="entry name" value="PHP"/>
    <property type="match status" value="1"/>
</dbReference>
<evidence type="ECO:0000313" key="2">
    <source>
        <dbReference type="EMBL" id="MBB6214914.1"/>
    </source>
</evidence>
<dbReference type="AlphaFoldDB" id="A0A841KM85"/>
<dbReference type="GO" id="GO:0035312">
    <property type="term" value="F:5'-3' DNA exonuclease activity"/>
    <property type="evidence" value="ECO:0007669"/>
    <property type="project" value="TreeGrafter"/>
</dbReference>
<dbReference type="Proteomes" id="UP000579281">
    <property type="component" value="Unassembled WGS sequence"/>
</dbReference>
<dbReference type="InterPro" id="IPR004013">
    <property type="entry name" value="PHP_dom"/>
</dbReference>
<dbReference type="CDD" id="cd07432">
    <property type="entry name" value="PHP_HisPPase"/>
    <property type="match status" value="1"/>
</dbReference>
<dbReference type="InterPro" id="IPR003141">
    <property type="entry name" value="Pol/His_phosphatase_N"/>
</dbReference>
<sequence length="245" mass="27520">MKIAVDLHIHTALSPCGDDDMTPNNIIGMCSLKGLDAIAITDHNTMENCGACMAVGTKNNLIVIPGMELQTKEEVHLLCLFKDLETAKEFQNRVYKQMNTQENLPELFGKQIIFDEKDQPIGENRRMLISSVNISLKEAFQEVGFLDGVVIPAHVDRSSYSIIANLGFIPQDLPISVIEISKHTSQRACIEKFHYLNKYKSIRSSDAHYLWDILERESFIEVKEKSIRGVLDALKVGEVIGGTER</sequence>
<dbReference type="EMBL" id="JACHEN010000004">
    <property type="protein sequence ID" value="MBB6214914.1"/>
    <property type="molecule type" value="Genomic_DNA"/>
</dbReference>
<dbReference type="RefSeq" id="WP_184308732.1">
    <property type="nucleotide sequence ID" value="NZ_JACHEN010000004.1"/>
</dbReference>
<dbReference type="PANTHER" id="PTHR42924:SF3">
    <property type="entry name" value="POLYMERASE_HISTIDINOL PHOSPHATASE N-TERMINAL DOMAIN-CONTAINING PROTEIN"/>
    <property type="match status" value="1"/>
</dbReference>
<keyword evidence="3" id="KW-1185">Reference proteome</keyword>
<comment type="caution">
    <text evidence="2">The sequence shown here is derived from an EMBL/GenBank/DDBJ whole genome shotgun (WGS) entry which is preliminary data.</text>
</comment>
<protein>
    <recommendedName>
        <fullName evidence="1">Polymerase/histidinol phosphatase N-terminal domain-containing protein</fullName>
    </recommendedName>
</protein>
<accession>A0A841KM85</accession>
<feature type="domain" description="Polymerase/histidinol phosphatase N-terminal" evidence="1">
    <location>
        <begin position="5"/>
        <end position="73"/>
    </location>
</feature>
<name>A0A841KM85_9FIRM</name>
<dbReference type="InterPro" id="IPR052018">
    <property type="entry name" value="PHP_domain"/>
</dbReference>
<evidence type="ECO:0000259" key="1">
    <source>
        <dbReference type="SMART" id="SM00481"/>
    </source>
</evidence>